<evidence type="ECO:0000256" key="1">
    <source>
        <dbReference type="ARBA" id="ARBA00023125"/>
    </source>
</evidence>
<dbReference type="InterPro" id="IPR001867">
    <property type="entry name" value="OmpR/PhoB-type_DNA-bd"/>
</dbReference>
<dbReference type="Pfam" id="PF00486">
    <property type="entry name" value="Trans_reg_C"/>
    <property type="match status" value="1"/>
</dbReference>
<name>A0A4R6FWM1_9SPHN</name>
<organism evidence="4 5">
    <name type="scientific">Stakelama pacifica</name>
    <dbReference type="NCBI Taxonomy" id="517720"/>
    <lineage>
        <taxon>Bacteria</taxon>
        <taxon>Pseudomonadati</taxon>
        <taxon>Pseudomonadota</taxon>
        <taxon>Alphaproteobacteria</taxon>
        <taxon>Sphingomonadales</taxon>
        <taxon>Sphingomonadaceae</taxon>
        <taxon>Stakelama</taxon>
    </lineage>
</organism>
<dbReference type="InterPro" id="IPR039420">
    <property type="entry name" value="WalR-like"/>
</dbReference>
<dbReference type="EMBL" id="SNWD01000002">
    <property type="protein sequence ID" value="TDN85710.1"/>
    <property type="molecule type" value="Genomic_DNA"/>
</dbReference>
<dbReference type="Gene3D" id="1.10.10.10">
    <property type="entry name" value="Winged helix-like DNA-binding domain superfamily/Winged helix DNA-binding domain"/>
    <property type="match status" value="1"/>
</dbReference>
<evidence type="ECO:0000256" key="2">
    <source>
        <dbReference type="PROSITE-ProRule" id="PRU01091"/>
    </source>
</evidence>
<proteinExistence type="predicted"/>
<dbReference type="GO" id="GO:0005829">
    <property type="term" value="C:cytosol"/>
    <property type="evidence" value="ECO:0007669"/>
    <property type="project" value="TreeGrafter"/>
</dbReference>
<dbReference type="CDD" id="cd00383">
    <property type="entry name" value="trans_reg_C"/>
    <property type="match status" value="1"/>
</dbReference>
<keyword evidence="5" id="KW-1185">Reference proteome</keyword>
<keyword evidence="1 2" id="KW-0238">DNA-binding</keyword>
<dbReference type="InterPro" id="IPR036388">
    <property type="entry name" value="WH-like_DNA-bd_sf"/>
</dbReference>
<dbReference type="GO" id="GO:0006355">
    <property type="term" value="P:regulation of DNA-templated transcription"/>
    <property type="evidence" value="ECO:0007669"/>
    <property type="project" value="InterPro"/>
</dbReference>
<gene>
    <name evidence="4" type="ORF">EV664_102420</name>
</gene>
<dbReference type="GO" id="GO:0000976">
    <property type="term" value="F:transcription cis-regulatory region binding"/>
    <property type="evidence" value="ECO:0007669"/>
    <property type="project" value="TreeGrafter"/>
</dbReference>
<accession>A0A4R6FWM1</accession>
<feature type="domain" description="OmpR/PhoB-type" evidence="3">
    <location>
        <begin position="108"/>
        <end position="206"/>
    </location>
</feature>
<dbReference type="GO" id="GO:0000156">
    <property type="term" value="F:phosphorelay response regulator activity"/>
    <property type="evidence" value="ECO:0007669"/>
    <property type="project" value="TreeGrafter"/>
</dbReference>
<dbReference type="PANTHER" id="PTHR48111:SF36">
    <property type="entry name" value="TRANSCRIPTIONAL REGULATORY PROTEIN CUTR"/>
    <property type="match status" value="1"/>
</dbReference>
<dbReference type="GO" id="GO:0032993">
    <property type="term" value="C:protein-DNA complex"/>
    <property type="evidence" value="ECO:0007669"/>
    <property type="project" value="TreeGrafter"/>
</dbReference>
<dbReference type="InterPro" id="IPR016032">
    <property type="entry name" value="Sig_transdc_resp-reg_C-effctor"/>
</dbReference>
<evidence type="ECO:0000313" key="4">
    <source>
        <dbReference type="EMBL" id="TDN85710.1"/>
    </source>
</evidence>
<reference evidence="4 5" key="1">
    <citation type="submission" date="2019-03" db="EMBL/GenBank/DDBJ databases">
        <title>Genomic Encyclopedia of Type Strains, Phase IV (KMG-IV): sequencing the most valuable type-strain genomes for metagenomic binning, comparative biology and taxonomic classification.</title>
        <authorList>
            <person name="Goeker M."/>
        </authorList>
    </citation>
    <scope>NUCLEOTIDE SEQUENCE [LARGE SCALE GENOMIC DNA]</scope>
    <source>
        <strain evidence="4 5">DSM 25059</strain>
    </source>
</reference>
<dbReference type="RefSeq" id="WP_133494601.1">
    <property type="nucleotide sequence ID" value="NZ_BMLU01000002.1"/>
</dbReference>
<dbReference type="PROSITE" id="PS51755">
    <property type="entry name" value="OMPR_PHOB"/>
    <property type="match status" value="1"/>
</dbReference>
<dbReference type="SMART" id="SM00862">
    <property type="entry name" value="Trans_reg_C"/>
    <property type="match status" value="1"/>
</dbReference>
<sequence>MNRAVAIDVDLPGLFGAMLARDLDAVPADAAARRSPLLTRWDAGRQCAAARVAALRESGWHGPLMLLAGRGAPLAEALDAGVEDAATTDMAAGEIAARLARIVRRTPVAALRIGDVMIDPQRRDAFRGGNPLGLLPREFLLLSYLAERRDRAVSRAELLRAVWKLDFDPGTNVVQVHVSRLRARLRRSAAPLMLHTEYRKGYRLTAPRPA</sequence>
<dbReference type="OrthoDB" id="7595335at2"/>
<dbReference type="AlphaFoldDB" id="A0A4R6FWM1"/>
<comment type="caution">
    <text evidence="4">The sequence shown here is derived from an EMBL/GenBank/DDBJ whole genome shotgun (WGS) entry which is preliminary data.</text>
</comment>
<evidence type="ECO:0000259" key="3">
    <source>
        <dbReference type="PROSITE" id="PS51755"/>
    </source>
</evidence>
<evidence type="ECO:0000313" key="5">
    <source>
        <dbReference type="Proteomes" id="UP000295493"/>
    </source>
</evidence>
<feature type="DNA-binding region" description="OmpR/PhoB-type" evidence="2">
    <location>
        <begin position="108"/>
        <end position="206"/>
    </location>
</feature>
<protein>
    <submittedName>
        <fullName evidence="4">Two-component system OmpR family response regulator</fullName>
    </submittedName>
</protein>
<dbReference type="SUPFAM" id="SSF46894">
    <property type="entry name" value="C-terminal effector domain of the bipartite response regulators"/>
    <property type="match status" value="1"/>
</dbReference>
<dbReference type="PANTHER" id="PTHR48111">
    <property type="entry name" value="REGULATOR OF RPOS"/>
    <property type="match status" value="1"/>
</dbReference>
<dbReference type="Proteomes" id="UP000295493">
    <property type="component" value="Unassembled WGS sequence"/>
</dbReference>